<dbReference type="GO" id="GO:0046872">
    <property type="term" value="F:metal ion binding"/>
    <property type="evidence" value="ECO:0007669"/>
    <property type="project" value="InterPro"/>
</dbReference>
<dbReference type="InterPro" id="IPR011249">
    <property type="entry name" value="Metalloenz_LuxS/M16"/>
</dbReference>
<dbReference type="AlphaFoldDB" id="A0A4R0IRA2"/>
<organism evidence="1 2">
    <name type="scientific">Kribbella speibonae</name>
    <dbReference type="NCBI Taxonomy" id="1572660"/>
    <lineage>
        <taxon>Bacteria</taxon>
        <taxon>Bacillati</taxon>
        <taxon>Actinomycetota</taxon>
        <taxon>Actinomycetes</taxon>
        <taxon>Propionibacteriales</taxon>
        <taxon>Kribbellaceae</taxon>
        <taxon>Kribbella</taxon>
    </lineage>
</organism>
<evidence type="ECO:0000313" key="2">
    <source>
        <dbReference type="Proteomes" id="UP000294225"/>
    </source>
</evidence>
<gene>
    <name evidence="1" type="ORF">E0H92_23035</name>
</gene>
<reference evidence="1 2" key="1">
    <citation type="submission" date="2019-02" db="EMBL/GenBank/DDBJ databases">
        <title>Kribbella capetownensis sp. nov. and Kribbella speibonae sp. nov., isolated from soil.</title>
        <authorList>
            <person name="Curtis S.M."/>
            <person name="Norton I."/>
            <person name="Everest G.J."/>
            <person name="Meyers P.R."/>
        </authorList>
    </citation>
    <scope>NUCLEOTIDE SEQUENCE [LARGE SCALE GENOMIC DNA]</scope>
    <source>
        <strain evidence="1 2">YM55</strain>
    </source>
</reference>
<evidence type="ECO:0000313" key="1">
    <source>
        <dbReference type="EMBL" id="TCC35609.1"/>
    </source>
</evidence>
<dbReference type="SUPFAM" id="SSF63411">
    <property type="entry name" value="LuxS/MPP-like metallohydrolase"/>
    <property type="match status" value="1"/>
</dbReference>
<proteinExistence type="predicted"/>
<dbReference type="Proteomes" id="UP000294225">
    <property type="component" value="Unassembled WGS sequence"/>
</dbReference>
<dbReference type="EMBL" id="SJKC01000003">
    <property type="protein sequence ID" value="TCC35609.1"/>
    <property type="molecule type" value="Genomic_DNA"/>
</dbReference>
<accession>A0A4R0IRA2</accession>
<comment type="caution">
    <text evidence="1">The sequence shown here is derived from an EMBL/GenBank/DDBJ whole genome shotgun (WGS) entry which is preliminary data.</text>
</comment>
<name>A0A4R0IRA2_9ACTN</name>
<dbReference type="Gene3D" id="3.30.830.10">
    <property type="entry name" value="Metalloenzyme, LuxS/M16 peptidase-like"/>
    <property type="match status" value="2"/>
</dbReference>
<protein>
    <submittedName>
        <fullName evidence="1">Insulinase family protein</fullName>
    </submittedName>
</protein>
<sequence>MRSVLGPPRTTRSQGAGRGNLGWANLGWATARTAPTAEAEAGGAVPAYLTARVRSVDEYINGVQVVRHGEQQRHTDVTLTFAVGSRDETLRTIGVAHALEHLVMYTVRDLPIEMNAEVDLLTTTFVASGSTARVGEFLNRLCRALAAPPVDRLDLEARVLTAEEGNVAHPVVALLLNVRYGARGPGLAWLEGPGYDGLTPEHVISFANEWFVPANAVLQVTGPLPEGLELALPSGPAPARVLPVARSFDGPVVVGHGIPASGVLLTLPPDDDVRLSTLSIMTLRQRIEEKCRFVGGHSYEIGVDLVAGPGGASDWIVYAEAREGSEDAVSRAVVAALTDLAENGPTAAELAHQIARAEENLVATDDPEVRRAFSNAMSRIIGEPELPSVSATRLAAVQSSDIAAVLKTALPGAIGYGDEHALEVWQAAGFTLAAACPVIAELPEGRTFKPPLTARAFVKEARSMLWVRTDDALVLRDADGIHQIRWDEVAGVMRSPDGMTLVFGTNGCTIPVDPDMFRGATVVLEELTRRVPSELWFDESKLTSDD</sequence>